<dbReference type="EMBL" id="DWXZ01000208">
    <property type="protein sequence ID" value="HJB38324.1"/>
    <property type="molecule type" value="Genomic_DNA"/>
</dbReference>
<evidence type="ECO:0000313" key="1">
    <source>
        <dbReference type="EMBL" id="HJB38324.1"/>
    </source>
</evidence>
<reference evidence="1" key="2">
    <citation type="submission" date="2021-04" db="EMBL/GenBank/DDBJ databases">
        <authorList>
            <person name="Gilroy R."/>
        </authorList>
    </citation>
    <scope>NUCLEOTIDE SEQUENCE</scope>
    <source>
        <strain evidence="1">ChiBcolR8-3208</strain>
    </source>
</reference>
<protein>
    <submittedName>
        <fullName evidence="1">Uncharacterized protein</fullName>
    </submittedName>
</protein>
<dbReference type="AlphaFoldDB" id="A0A9D2M0I3"/>
<proteinExistence type="predicted"/>
<reference evidence="1" key="1">
    <citation type="journal article" date="2021" name="PeerJ">
        <title>Extensive microbial diversity within the chicken gut microbiome revealed by metagenomics and culture.</title>
        <authorList>
            <person name="Gilroy R."/>
            <person name="Ravi A."/>
            <person name="Getino M."/>
            <person name="Pursley I."/>
            <person name="Horton D.L."/>
            <person name="Alikhan N.F."/>
            <person name="Baker D."/>
            <person name="Gharbi K."/>
            <person name="Hall N."/>
            <person name="Watson M."/>
            <person name="Adriaenssens E.M."/>
            <person name="Foster-Nyarko E."/>
            <person name="Jarju S."/>
            <person name="Secka A."/>
            <person name="Antonio M."/>
            <person name="Oren A."/>
            <person name="Chaudhuri R.R."/>
            <person name="La Ragione R."/>
            <person name="Hildebrand F."/>
            <person name="Pallen M.J."/>
        </authorList>
    </citation>
    <scope>NUCLEOTIDE SEQUENCE</scope>
    <source>
        <strain evidence="1">ChiBcolR8-3208</strain>
    </source>
</reference>
<sequence length="218" mass="23370">MSLLDSLFQLLGPQLEGVELRRAWGPGWGSRLVRGPVVSGEVLSTRWAGQSQETQVRLTVFAPEASQRRETAEALEAAVRQCCPGCVELCREGEREDSQTRLGCLPLRLTFGSGGVAGQEVKLGGKTYPAAGAAVTSTFSGTPLTAVGEEEPFAWQDAQWSYQVELTGIHVPGLERMAAFTAEIGDDVYTGCRWKKLDPAGGKAVFQAAGRQGKEELA</sequence>
<accession>A0A9D2M0I3</accession>
<name>A0A9D2M0I3_9FIRM</name>
<organism evidence="1 2">
    <name type="scientific">Candidatus Acutalibacter ornithocaccae</name>
    <dbReference type="NCBI Taxonomy" id="2838416"/>
    <lineage>
        <taxon>Bacteria</taxon>
        <taxon>Bacillati</taxon>
        <taxon>Bacillota</taxon>
        <taxon>Clostridia</taxon>
        <taxon>Eubacteriales</taxon>
        <taxon>Acutalibacteraceae</taxon>
        <taxon>Acutalibacter</taxon>
    </lineage>
</organism>
<evidence type="ECO:0000313" key="2">
    <source>
        <dbReference type="Proteomes" id="UP000824214"/>
    </source>
</evidence>
<dbReference type="Proteomes" id="UP000824214">
    <property type="component" value="Unassembled WGS sequence"/>
</dbReference>
<gene>
    <name evidence="1" type="ORF">H9942_09715</name>
</gene>
<comment type="caution">
    <text evidence="1">The sequence shown here is derived from an EMBL/GenBank/DDBJ whole genome shotgun (WGS) entry which is preliminary data.</text>
</comment>